<accession>A0A5C2S7N1</accession>
<feature type="region of interest" description="Disordered" evidence="1">
    <location>
        <begin position="44"/>
        <end position="116"/>
    </location>
</feature>
<dbReference type="Proteomes" id="UP000313359">
    <property type="component" value="Unassembled WGS sequence"/>
</dbReference>
<keyword evidence="3" id="KW-1185">Reference proteome</keyword>
<organism evidence="2 3">
    <name type="scientific">Lentinus tigrinus ALCF2SS1-6</name>
    <dbReference type="NCBI Taxonomy" id="1328759"/>
    <lineage>
        <taxon>Eukaryota</taxon>
        <taxon>Fungi</taxon>
        <taxon>Dikarya</taxon>
        <taxon>Basidiomycota</taxon>
        <taxon>Agaricomycotina</taxon>
        <taxon>Agaricomycetes</taxon>
        <taxon>Polyporales</taxon>
        <taxon>Polyporaceae</taxon>
        <taxon>Lentinus</taxon>
    </lineage>
</organism>
<feature type="compositionally biased region" description="Basic and acidic residues" evidence="1">
    <location>
        <begin position="191"/>
        <end position="205"/>
    </location>
</feature>
<dbReference type="AlphaFoldDB" id="A0A5C2S7N1"/>
<name>A0A5C2S7N1_9APHY</name>
<evidence type="ECO:0000313" key="3">
    <source>
        <dbReference type="Proteomes" id="UP000313359"/>
    </source>
</evidence>
<proteinExistence type="predicted"/>
<evidence type="ECO:0000256" key="1">
    <source>
        <dbReference type="SAM" id="MobiDB-lite"/>
    </source>
</evidence>
<gene>
    <name evidence="2" type="ORF">L227DRAFT_115642</name>
</gene>
<reference evidence="2" key="1">
    <citation type="journal article" date="2018" name="Genome Biol. Evol.">
        <title>Genomics and development of Lentinus tigrinus, a white-rot wood-decaying mushroom with dimorphic fruiting bodies.</title>
        <authorList>
            <person name="Wu B."/>
            <person name="Xu Z."/>
            <person name="Knudson A."/>
            <person name="Carlson A."/>
            <person name="Chen N."/>
            <person name="Kovaka S."/>
            <person name="LaButti K."/>
            <person name="Lipzen A."/>
            <person name="Pennachio C."/>
            <person name="Riley R."/>
            <person name="Schakwitz W."/>
            <person name="Umezawa K."/>
            <person name="Ohm R.A."/>
            <person name="Grigoriev I.V."/>
            <person name="Nagy L.G."/>
            <person name="Gibbons J."/>
            <person name="Hibbett D."/>
        </authorList>
    </citation>
    <scope>NUCLEOTIDE SEQUENCE [LARGE SCALE GENOMIC DNA]</scope>
    <source>
        <strain evidence="2">ALCF2SS1-6</strain>
    </source>
</reference>
<feature type="region of interest" description="Disordered" evidence="1">
    <location>
        <begin position="175"/>
        <end position="221"/>
    </location>
</feature>
<sequence length="221" mass="24111">MTICSKPSPCGIPAATGRGVWAVHCCVQIRFLHRARTSPLEPVTQLSVSHGGSTGYTEPGAWRYHHQDTPTAAHHQGFSLEHPQTPGPTYSDHQGGLRKNELNPPPGTGGHDPPARITDAMMLQFPAAQWRKAIYPMMMYQYCEHLCPSTITKKDGRCGRRPSLHRNKCLYGASPASFPVGASSEPTTSTGHRDPLNLKSSERPPKPSTVCAGPTRTREAR</sequence>
<evidence type="ECO:0000313" key="2">
    <source>
        <dbReference type="EMBL" id="RPD59853.1"/>
    </source>
</evidence>
<dbReference type="EMBL" id="ML122268">
    <property type="protein sequence ID" value="RPD59853.1"/>
    <property type="molecule type" value="Genomic_DNA"/>
</dbReference>
<protein>
    <submittedName>
        <fullName evidence="2">Uncharacterized protein</fullName>
    </submittedName>
</protein>